<dbReference type="InterPro" id="IPR044861">
    <property type="entry name" value="IPNS-like_FE2OG_OXY"/>
</dbReference>
<dbReference type="GO" id="GO:0016705">
    <property type="term" value="F:oxidoreductase activity, acting on paired donors, with incorporation or reduction of molecular oxygen"/>
    <property type="evidence" value="ECO:0007669"/>
    <property type="project" value="UniProtKB-ARBA"/>
</dbReference>
<dbReference type="Proteomes" id="UP001172457">
    <property type="component" value="Chromosome 5"/>
</dbReference>
<dbReference type="InterPro" id="IPR026992">
    <property type="entry name" value="DIOX_N"/>
</dbReference>
<dbReference type="EMBL" id="JARYMX010000005">
    <property type="protein sequence ID" value="KAJ9548817.1"/>
    <property type="molecule type" value="Genomic_DNA"/>
</dbReference>
<dbReference type="Pfam" id="PF03171">
    <property type="entry name" value="2OG-FeII_Oxy"/>
    <property type="match status" value="1"/>
</dbReference>
<accession>A0AA38TCF4</accession>
<dbReference type="PANTHER" id="PTHR10209">
    <property type="entry name" value="OXIDOREDUCTASE, 2OG-FE II OXYGENASE FAMILY PROTEIN"/>
    <property type="match status" value="1"/>
</dbReference>
<comment type="similarity">
    <text evidence="1 5">Belongs to the iron/ascorbate-dependent oxidoreductase family.</text>
</comment>
<proteinExistence type="inferred from homology"/>
<feature type="domain" description="Fe2OG dioxygenase" evidence="6">
    <location>
        <begin position="174"/>
        <end position="290"/>
    </location>
</feature>
<dbReference type="InterPro" id="IPR005123">
    <property type="entry name" value="Oxoglu/Fe-dep_dioxygenase_dom"/>
</dbReference>
<keyword evidence="4 5" id="KW-0408">Iron</keyword>
<reference evidence="7" key="1">
    <citation type="submission" date="2023-03" db="EMBL/GenBank/DDBJ databases">
        <title>Chromosome-scale reference genome and RAD-based genetic map of yellow starthistle (Centaurea solstitialis) reveal putative structural variation and QTLs associated with invader traits.</title>
        <authorList>
            <person name="Reatini B."/>
            <person name="Cang F.A."/>
            <person name="Jiang Q."/>
            <person name="Mckibben M.T.W."/>
            <person name="Barker M.S."/>
            <person name="Rieseberg L.H."/>
            <person name="Dlugosch K.M."/>
        </authorList>
    </citation>
    <scope>NUCLEOTIDE SEQUENCE</scope>
    <source>
        <strain evidence="7">CAN-66</strain>
        <tissue evidence="7">Leaf</tissue>
    </source>
</reference>
<dbReference type="GO" id="GO:0051213">
    <property type="term" value="F:dioxygenase activity"/>
    <property type="evidence" value="ECO:0007669"/>
    <property type="project" value="UniProtKB-ARBA"/>
</dbReference>
<evidence type="ECO:0000256" key="1">
    <source>
        <dbReference type="ARBA" id="ARBA00008056"/>
    </source>
</evidence>
<sequence>MSGPQQMTRRDSWEGNELKEGTTLKAADKACMECGFFYVINHGISEEFMDQVFGESKKLFHLPLDQKMKLLRNEKKRGYTPLLDELLDPVNQLCGDHKEGYYIGVEVPEDDPEAERTFYGPNLWPDSDILPGWRQTMEKYRQEALEVVRKIARLIALALDLDFDFFERPEMLGKPIVILRLLRYAGQVSDPAKGLFGAGAHSDYGLLTLLATDSVSGLQICKDKDARPRVWENVEPIKGFLNHLVALYAPFQGLRCQSWRYVGAMEQRSTLHRVLSNGQERYSIPYFVLPSHDCVVECLPSCQSKENPPKFPPVKCESYLLGRYQDTHADLSTYKEH</sequence>
<keyword evidence="3 5" id="KW-0560">Oxidoreductase</keyword>
<comment type="caution">
    <text evidence="7">The sequence shown here is derived from an EMBL/GenBank/DDBJ whole genome shotgun (WGS) entry which is preliminary data.</text>
</comment>
<protein>
    <recommendedName>
        <fullName evidence="6">Fe2OG dioxygenase domain-containing protein</fullName>
    </recommendedName>
</protein>
<evidence type="ECO:0000256" key="2">
    <source>
        <dbReference type="ARBA" id="ARBA00022723"/>
    </source>
</evidence>
<dbReference type="Gene3D" id="2.60.120.330">
    <property type="entry name" value="B-lactam Antibiotic, Isopenicillin N Synthase, Chain"/>
    <property type="match status" value="1"/>
</dbReference>
<dbReference type="SUPFAM" id="SSF51197">
    <property type="entry name" value="Clavaminate synthase-like"/>
    <property type="match status" value="1"/>
</dbReference>
<dbReference type="FunFam" id="2.60.120.330:FF:000006">
    <property type="entry name" value="2-oxoglutarate-Fe(II) type oxidoreductase hxnY"/>
    <property type="match status" value="1"/>
</dbReference>
<evidence type="ECO:0000313" key="7">
    <source>
        <dbReference type="EMBL" id="KAJ9548817.1"/>
    </source>
</evidence>
<dbReference type="Pfam" id="PF14226">
    <property type="entry name" value="DIOX_N"/>
    <property type="match status" value="1"/>
</dbReference>
<dbReference type="InterPro" id="IPR027443">
    <property type="entry name" value="IPNS-like_sf"/>
</dbReference>
<dbReference type="GO" id="GO:0046872">
    <property type="term" value="F:metal ion binding"/>
    <property type="evidence" value="ECO:0007669"/>
    <property type="project" value="UniProtKB-KW"/>
</dbReference>
<dbReference type="PROSITE" id="PS51471">
    <property type="entry name" value="FE2OG_OXY"/>
    <property type="match status" value="1"/>
</dbReference>
<dbReference type="AlphaFoldDB" id="A0AA38TCF4"/>
<organism evidence="7 8">
    <name type="scientific">Centaurea solstitialis</name>
    <name type="common">yellow star-thistle</name>
    <dbReference type="NCBI Taxonomy" id="347529"/>
    <lineage>
        <taxon>Eukaryota</taxon>
        <taxon>Viridiplantae</taxon>
        <taxon>Streptophyta</taxon>
        <taxon>Embryophyta</taxon>
        <taxon>Tracheophyta</taxon>
        <taxon>Spermatophyta</taxon>
        <taxon>Magnoliopsida</taxon>
        <taxon>eudicotyledons</taxon>
        <taxon>Gunneridae</taxon>
        <taxon>Pentapetalae</taxon>
        <taxon>asterids</taxon>
        <taxon>campanulids</taxon>
        <taxon>Asterales</taxon>
        <taxon>Asteraceae</taxon>
        <taxon>Carduoideae</taxon>
        <taxon>Cardueae</taxon>
        <taxon>Centaureinae</taxon>
        <taxon>Centaurea</taxon>
    </lineage>
</organism>
<name>A0AA38TCF4_9ASTR</name>
<evidence type="ECO:0000256" key="4">
    <source>
        <dbReference type="ARBA" id="ARBA00023004"/>
    </source>
</evidence>
<dbReference type="PANTHER" id="PTHR10209:SF867">
    <property type="entry name" value="2-OXOGLUTARATE (2OG) AND FE(II)-DEPENDENT OXYGENASE SUPERFAMILY PROTEIN"/>
    <property type="match status" value="1"/>
</dbReference>
<evidence type="ECO:0000256" key="3">
    <source>
        <dbReference type="ARBA" id="ARBA00023002"/>
    </source>
</evidence>
<keyword evidence="2 5" id="KW-0479">Metal-binding</keyword>
<evidence type="ECO:0000313" key="8">
    <source>
        <dbReference type="Proteomes" id="UP001172457"/>
    </source>
</evidence>
<evidence type="ECO:0000259" key="6">
    <source>
        <dbReference type="PROSITE" id="PS51471"/>
    </source>
</evidence>
<evidence type="ECO:0000256" key="5">
    <source>
        <dbReference type="RuleBase" id="RU003682"/>
    </source>
</evidence>
<gene>
    <name evidence="7" type="ORF">OSB04_021360</name>
</gene>
<keyword evidence="8" id="KW-1185">Reference proteome</keyword>